<keyword evidence="2" id="KW-1185">Reference proteome</keyword>
<dbReference type="EMBL" id="JBEPMA010000013">
    <property type="protein sequence ID" value="MET3618012.1"/>
    <property type="molecule type" value="Genomic_DNA"/>
</dbReference>
<evidence type="ECO:0000313" key="2">
    <source>
        <dbReference type="Proteomes" id="UP001549162"/>
    </source>
</evidence>
<organism evidence="1 2">
    <name type="scientific">Peptoniphilus olsenii</name>
    <dbReference type="NCBI Taxonomy" id="411570"/>
    <lineage>
        <taxon>Bacteria</taxon>
        <taxon>Bacillati</taxon>
        <taxon>Bacillota</taxon>
        <taxon>Tissierellia</taxon>
        <taxon>Tissierellales</taxon>
        <taxon>Peptoniphilaceae</taxon>
        <taxon>Peptoniphilus</taxon>
    </lineage>
</organism>
<reference evidence="1 2" key="1">
    <citation type="submission" date="2024-06" db="EMBL/GenBank/DDBJ databases">
        <title>Genomic Encyclopedia of Type Strains, Phase IV (KMG-IV): sequencing the most valuable type-strain genomes for metagenomic binning, comparative biology and taxonomic classification.</title>
        <authorList>
            <person name="Goeker M."/>
        </authorList>
    </citation>
    <scope>NUCLEOTIDE SEQUENCE [LARGE SCALE GENOMIC DNA]</scope>
    <source>
        <strain evidence="1 2">DSM 21460</strain>
    </source>
</reference>
<evidence type="ECO:0008006" key="3">
    <source>
        <dbReference type="Google" id="ProtNLM"/>
    </source>
</evidence>
<evidence type="ECO:0000313" key="1">
    <source>
        <dbReference type="EMBL" id="MET3618012.1"/>
    </source>
</evidence>
<comment type="caution">
    <text evidence="1">The sequence shown here is derived from an EMBL/GenBank/DDBJ whole genome shotgun (WGS) entry which is preliminary data.</text>
</comment>
<protein>
    <recommendedName>
        <fullName evidence="3">Lantibiotic</fullName>
    </recommendedName>
</protein>
<accession>A0ABV2JB43</accession>
<name>A0ABV2JB43_9FIRM</name>
<dbReference type="RefSeq" id="WP_354368959.1">
    <property type="nucleotide sequence ID" value="NZ_JBEPMA010000013.1"/>
</dbReference>
<sequence>MDLNDFELDLNISKDNDNVKPSGTGTVSVVTSIVVSSYLQGCSGECYSVACTTEKWKCPSPPPETGSCACTMR</sequence>
<gene>
    <name evidence="1" type="ORF">ABID14_001647</name>
</gene>
<dbReference type="Proteomes" id="UP001549162">
    <property type="component" value="Unassembled WGS sequence"/>
</dbReference>
<proteinExistence type="predicted"/>